<evidence type="ECO:0000313" key="3">
    <source>
        <dbReference type="EMBL" id="QTX32208.1"/>
    </source>
</evidence>
<protein>
    <submittedName>
        <fullName evidence="3">Cupin domain-containing protein</fullName>
    </submittedName>
</protein>
<dbReference type="InterPro" id="IPR011051">
    <property type="entry name" value="RmlC_Cupin_sf"/>
</dbReference>
<dbReference type="Proteomes" id="UP000671879">
    <property type="component" value="Chromosome"/>
</dbReference>
<dbReference type="AlphaFoldDB" id="A0A9Q7AC26"/>
<dbReference type="InterPro" id="IPR051610">
    <property type="entry name" value="GPI/OXD"/>
</dbReference>
<evidence type="ECO:0000313" key="4">
    <source>
        <dbReference type="Proteomes" id="UP000671879"/>
    </source>
</evidence>
<keyword evidence="4" id="KW-1185">Reference proteome</keyword>
<dbReference type="EMBL" id="CP072943">
    <property type="protein sequence ID" value="QTX32208.1"/>
    <property type="molecule type" value="Genomic_DNA"/>
</dbReference>
<proteinExistence type="predicted"/>
<dbReference type="PANTHER" id="PTHR35848">
    <property type="entry name" value="OXALATE-BINDING PROTEIN"/>
    <property type="match status" value="1"/>
</dbReference>
<feature type="domain" description="Cupin type-2" evidence="2">
    <location>
        <begin position="42"/>
        <end position="110"/>
    </location>
</feature>
<sequence>MASIGQSKEGVVGEKLRGGEGRATLFPAPLAGGEGAVTLAARIELEPGSSVGFHRHDDDEEVYAILSGEGIFLSDEGSCPVGPGDLFVTQRGSSHGLRNTGKGALIFFAVVARK</sequence>
<name>A0A9Q7AC26_9BACT</name>
<dbReference type="InterPro" id="IPR014710">
    <property type="entry name" value="RmlC-like_jellyroll"/>
</dbReference>
<dbReference type="PANTHER" id="PTHR35848:SF6">
    <property type="entry name" value="CUPIN TYPE-2 DOMAIN-CONTAINING PROTEIN"/>
    <property type="match status" value="1"/>
</dbReference>
<dbReference type="Gene3D" id="2.60.120.10">
    <property type="entry name" value="Jelly Rolls"/>
    <property type="match status" value="1"/>
</dbReference>
<dbReference type="InterPro" id="IPR013096">
    <property type="entry name" value="Cupin_2"/>
</dbReference>
<reference evidence="4" key="1">
    <citation type="submission" date="2021-04" db="EMBL/GenBank/DDBJ databases">
        <title>A novel Synergistetes isolate from a pyrite-forming mixed culture.</title>
        <authorList>
            <person name="Bunk B."/>
            <person name="Sproer C."/>
            <person name="Spring S."/>
            <person name="Pester M."/>
        </authorList>
    </citation>
    <scope>NUCLEOTIDE SEQUENCE [LARGE SCALE GENOMIC DNA]</scope>
    <source>
        <strain evidence="4">J.5.4.2-T.3.5.2</strain>
    </source>
</reference>
<dbReference type="KEGG" id="aram:KAR29_13015"/>
<keyword evidence="1" id="KW-0479">Metal-binding</keyword>
<accession>A0A9Q7AC26</accession>
<dbReference type="Pfam" id="PF07883">
    <property type="entry name" value="Cupin_2"/>
    <property type="match status" value="1"/>
</dbReference>
<gene>
    <name evidence="3" type="ORF">KAR29_13015</name>
</gene>
<evidence type="ECO:0000259" key="2">
    <source>
        <dbReference type="Pfam" id="PF07883"/>
    </source>
</evidence>
<organism evidence="3 4">
    <name type="scientific">Aminithiophilus ramosus</name>
    <dbReference type="NCBI Taxonomy" id="3029084"/>
    <lineage>
        <taxon>Bacteria</taxon>
        <taxon>Thermotogati</taxon>
        <taxon>Synergistota</taxon>
        <taxon>Synergistia</taxon>
        <taxon>Synergistales</taxon>
        <taxon>Aminithiophilaceae</taxon>
        <taxon>Aminithiophilus</taxon>
    </lineage>
</organism>
<dbReference type="GO" id="GO:0046872">
    <property type="term" value="F:metal ion binding"/>
    <property type="evidence" value="ECO:0007669"/>
    <property type="project" value="UniProtKB-KW"/>
</dbReference>
<dbReference type="SUPFAM" id="SSF51182">
    <property type="entry name" value="RmlC-like cupins"/>
    <property type="match status" value="1"/>
</dbReference>
<evidence type="ECO:0000256" key="1">
    <source>
        <dbReference type="ARBA" id="ARBA00022723"/>
    </source>
</evidence>
<dbReference type="RefSeq" id="WP_274373425.1">
    <property type="nucleotide sequence ID" value="NZ_CP072943.1"/>
</dbReference>